<dbReference type="SUPFAM" id="SSF55718">
    <property type="entry name" value="SCP-like"/>
    <property type="match status" value="1"/>
</dbReference>
<evidence type="ECO:0000256" key="4">
    <source>
        <dbReference type="ARBA" id="ARBA00022857"/>
    </source>
</evidence>
<gene>
    <name evidence="10" type="ORF">HERILL_LOCUS2475</name>
</gene>
<name>A0A7R8UEK1_HERIL</name>
<dbReference type="Gene3D" id="3.30.1050.10">
    <property type="entry name" value="SCP2 sterol-binding domain"/>
    <property type="match status" value="1"/>
</dbReference>
<dbReference type="PRINTS" id="PR00081">
    <property type="entry name" value="GDHRDH"/>
</dbReference>
<evidence type="ECO:0000256" key="1">
    <source>
        <dbReference type="ARBA" id="ARBA00004173"/>
    </source>
</evidence>
<keyword evidence="5" id="KW-0560">Oxidoreductase</keyword>
<evidence type="ECO:0000256" key="3">
    <source>
        <dbReference type="ARBA" id="ARBA00006484"/>
    </source>
</evidence>
<comment type="similarity">
    <text evidence="3">Belongs to the short-chain dehydrogenases/reductases (SDR) family.</text>
</comment>
<dbReference type="GO" id="GO:0016491">
    <property type="term" value="F:oxidoreductase activity"/>
    <property type="evidence" value="ECO:0007669"/>
    <property type="project" value="UniProtKB-KW"/>
</dbReference>
<dbReference type="NCBIfam" id="NF006133">
    <property type="entry name" value="PRK08278.1"/>
    <property type="match status" value="1"/>
</dbReference>
<evidence type="ECO:0000259" key="9">
    <source>
        <dbReference type="Pfam" id="PF02036"/>
    </source>
</evidence>
<dbReference type="InterPro" id="IPR051935">
    <property type="entry name" value="HSDL2"/>
</dbReference>
<keyword evidence="6" id="KW-0496">Mitochondrion</keyword>
<dbReference type="InParanoid" id="A0A7R8UEK1"/>
<dbReference type="FunCoup" id="A0A7R8UEK1">
    <property type="interactions" value="1037"/>
</dbReference>
<dbReference type="CDD" id="cd09762">
    <property type="entry name" value="HSDL2_SDR_c"/>
    <property type="match status" value="1"/>
</dbReference>
<dbReference type="PANTHER" id="PTHR42808:SF3">
    <property type="entry name" value="HYDROXYSTEROID DEHYDROGENASE-LIKE PROTEIN 2"/>
    <property type="match status" value="1"/>
</dbReference>
<accession>A0A7R8UEK1</accession>
<evidence type="ECO:0000256" key="6">
    <source>
        <dbReference type="ARBA" id="ARBA00023128"/>
    </source>
</evidence>
<evidence type="ECO:0000313" key="11">
    <source>
        <dbReference type="Proteomes" id="UP000594454"/>
    </source>
</evidence>
<evidence type="ECO:0000256" key="8">
    <source>
        <dbReference type="ARBA" id="ARBA00040243"/>
    </source>
</evidence>
<dbReference type="GO" id="GO:0005739">
    <property type="term" value="C:mitochondrion"/>
    <property type="evidence" value="ECO:0007669"/>
    <property type="project" value="UniProtKB-SubCell"/>
</dbReference>
<comment type="subcellular location">
    <subcellularLocation>
        <location evidence="1">Mitochondrion</location>
    </subcellularLocation>
    <subcellularLocation>
        <location evidence="2">Peroxisome</location>
    </subcellularLocation>
</comment>
<dbReference type="Pfam" id="PF00106">
    <property type="entry name" value="adh_short"/>
    <property type="match status" value="1"/>
</dbReference>
<dbReference type="InterPro" id="IPR036527">
    <property type="entry name" value="SCP2_sterol-bd_dom_sf"/>
</dbReference>
<dbReference type="EMBL" id="LR899009">
    <property type="protein sequence ID" value="CAD7079254.1"/>
    <property type="molecule type" value="Genomic_DNA"/>
</dbReference>
<dbReference type="FunFam" id="3.40.50.720:FF:000301">
    <property type="entry name" value="Hydroxysteroid dehydrogenase like 2"/>
    <property type="match status" value="1"/>
</dbReference>
<sequence length="412" mass="44513">MINTGKLAGRTVFITGASRGIGKAIALKAAQDGANIVIAAKTAEPHPKLPGTIYTAAEEIEKAGGKALPCVVDVRDEGQVRNAVKNAVDKFGGIDILINNASAISTTGTLNTEMKRYDLMHNINTRGTFLVSKECIPYLQKSNHAHIMNISPPLNLNPRWFKDHVAYTMAKYGMSMCVLGMAAEFKDDNIAVNALWPRTAIQTAAIEMLVGGDSSKYSRKPEIMADAAYAILCREPRNCTGNFFVDEDVLVEAGVTDLKQYACDPTQESLMDDFFLDERPGKKLVGREDGSLGGSEPSGSTGKIQGLFTKIEGLLSEELVNKTKSIYQFNVSGEETGTWYLDLKNGTGKCGQGKPASTPDATLAMDSKNFYNMFTGKLKPAAAFMSGKLKIKGDLQKAMKLEKLMGGLKSKL</sequence>
<proteinExistence type="inferred from homology"/>
<evidence type="ECO:0000256" key="7">
    <source>
        <dbReference type="ARBA" id="ARBA00023140"/>
    </source>
</evidence>
<dbReference type="InterPro" id="IPR002347">
    <property type="entry name" value="SDR_fam"/>
</dbReference>
<dbReference type="Proteomes" id="UP000594454">
    <property type="component" value="Chromosome 1"/>
</dbReference>
<dbReference type="OMA" id="WWSSVAN"/>
<organism evidence="10 11">
    <name type="scientific">Hermetia illucens</name>
    <name type="common">Black soldier fly</name>
    <dbReference type="NCBI Taxonomy" id="343691"/>
    <lineage>
        <taxon>Eukaryota</taxon>
        <taxon>Metazoa</taxon>
        <taxon>Ecdysozoa</taxon>
        <taxon>Arthropoda</taxon>
        <taxon>Hexapoda</taxon>
        <taxon>Insecta</taxon>
        <taxon>Pterygota</taxon>
        <taxon>Neoptera</taxon>
        <taxon>Endopterygota</taxon>
        <taxon>Diptera</taxon>
        <taxon>Brachycera</taxon>
        <taxon>Stratiomyomorpha</taxon>
        <taxon>Stratiomyidae</taxon>
        <taxon>Hermetiinae</taxon>
        <taxon>Hermetia</taxon>
    </lineage>
</organism>
<evidence type="ECO:0000256" key="2">
    <source>
        <dbReference type="ARBA" id="ARBA00004275"/>
    </source>
</evidence>
<dbReference type="OrthoDB" id="5327538at2759"/>
<keyword evidence="7" id="KW-0576">Peroxisome</keyword>
<dbReference type="InterPro" id="IPR036291">
    <property type="entry name" value="NAD(P)-bd_dom_sf"/>
</dbReference>
<keyword evidence="4" id="KW-0521">NADP</keyword>
<keyword evidence="11" id="KW-1185">Reference proteome</keyword>
<dbReference type="GO" id="GO:0005777">
    <property type="term" value="C:peroxisome"/>
    <property type="evidence" value="ECO:0007669"/>
    <property type="project" value="UniProtKB-SubCell"/>
</dbReference>
<dbReference type="Pfam" id="PF02036">
    <property type="entry name" value="SCP2"/>
    <property type="match status" value="1"/>
</dbReference>
<dbReference type="InterPro" id="IPR003033">
    <property type="entry name" value="SCP2_sterol-bd_dom"/>
</dbReference>
<feature type="domain" description="SCP2" evidence="9">
    <location>
        <begin position="316"/>
        <end position="405"/>
    </location>
</feature>
<dbReference type="AlphaFoldDB" id="A0A7R8UEK1"/>
<protein>
    <recommendedName>
        <fullName evidence="8">Hydroxysteroid dehydrogenase-like protein 2</fullName>
    </recommendedName>
</protein>
<dbReference type="SUPFAM" id="SSF51735">
    <property type="entry name" value="NAD(P)-binding Rossmann-fold domains"/>
    <property type="match status" value="1"/>
</dbReference>
<evidence type="ECO:0000256" key="5">
    <source>
        <dbReference type="ARBA" id="ARBA00023002"/>
    </source>
</evidence>
<evidence type="ECO:0000313" key="10">
    <source>
        <dbReference type="EMBL" id="CAD7079254.1"/>
    </source>
</evidence>
<dbReference type="PANTHER" id="PTHR42808">
    <property type="entry name" value="HYDROXYSTEROID DEHYDROGENASE-LIKE PROTEIN 2"/>
    <property type="match status" value="1"/>
</dbReference>
<dbReference type="Gene3D" id="3.40.50.720">
    <property type="entry name" value="NAD(P)-binding Rossmann-like Domain"/>
    <property type="match status" value="1"/>
</dbReference>
<reference evidence="10 11" key="1">
    <citation type="submission" date="2020-11" db="EMBL/GenBank/DDBJ databases">
        <authorList>
            <person name="Wallbank WR R."/>
            <person name="Pardo Diaz C."/>
            <person name="Kozak K."/>
            <person name="Martin S."/>
            <person name="Jiggins C."/>
            <person name="Moest M."/>
            <person name="Warren A I."/>
            <person name="Generalovic N T."/>
            <person name="Byers J.R.P. K."/>
            <person name="Montejo-Kovacevich G."/>
            <person name="Yen C E."/>
        </authorList>
    </citation>
    <scope>NUCLEOTIDE SEQUENCE [LARGE SCALE GENOMIC DNA]</scope>
</reference>